<dbReference type="EMBL" id="LR999458">
    <property type="protein sequence ID" value="CAE6228221.1"/>
    <property type="molecule type" value="Genomic_DNA"/>
</dbReference>
<reference evidence="2" key="1">
    <citation type="submission" date="2021-01" db="EMBL/GenBank/DDBJ databases">
        <authorList>
            <person name="Bezrukov I."/>
        </authorList>
    </citation>
    <scope>NUCLEOTIDE SEQUENCE</scope>
</reference>
<keyword evidence="3" id="KW-1185">Reference proteome</keyword>
<name>A0A8S2AZ53_ARAAE</name>
<feature type="compositionally biased region" description="Basic and acidic residues" evidence="1">
    <location>
        <begin position="9"/>
        <end position="18"/>
    </location>
</feature>
<protein>
    <recommendedName>
        <fullName evidence="4">Retrotransposon gag domain-containing protein</fullName>
    </recommendedName>
</protein>
<evidence type="ECO:0000313" key="3">
    <source>
        <dbReference type="Proteomes" id="UP000682877"/>
    </source>
</evidence>
<evidence type="ECO:0008006" key="4">
    <source>
        <dbReference type="Google" id="ProtNLM"/>
    </source>
</evidence>
<organism evidence="2 3">
    <name type="scientific">Arabidopsis arenosa</name>
    <name type="common">Sand rock-cress</name>
    <name type="synonym">Cardaminopsis arenosa</name>
    <dbReference type="NCBI Taxonomy" id="38785"/>
    <lineage>
        <taxon>Eukaryota</taxon>
        <taxon>Viridiplantae</taxon>
        <taxon>Streptophyta</taxon>
        <taxon>Embryophyta</taxon>
        <taxon>Tracheophyta</taxon>
        <taxon>Spermatophyta</taxon>
        <taxon>Magnoliopsida</taxon>
        <taxon>eudicotyledons</taxon>
        <taxon>Gunneridae</taxon>
        <taxon>Pentapetalae</taxon>
        <taxon>rosids</taxon>
        <taxon>malvids</taxon>
        <taxon>Brassicales</taxon>
        <taxon>Brassicaceae</taxon>
        <taxon>Camelineae</taxon>
        <taxon>Arabidopsis</taxon>
    </lineage>
</organism>
<evidence type="ECO:0000313" key="2">
    <source>
        <dbReference type="EMBL" id="CAE6228221.1"/>
    </source>
</evidence>
<proteinExistence type="predicted"/>
<evidence type="ECO:0000256" key="1">
    <source>
        <dbReference type="SAM" id="MobiDB-lite"/>
    </source>
</evidence>
<dbReference type="Proteomes" id="UP000682877">
    <property type="component" value="Chromosome 8"/>
</dbReference>
<sequence>MAFANPKRVATDSREESSKLSSNPNETPPPAPSLDSRVKNVEKELLYVREALNQILRNQIYGPVEMAEIPLYYRGSSAVDHLLNIRHVSSVDEYRDRFEELTVELPHVAFDILESAFLHGLQRSLKDQVVRCRPVNLTDIVEIARLIESQI</sequence>
<accession>A0A8S2AZ53</accession>
<gene>
    <name evidence="2" type="ORF">AARE701A_LOCUS20922</name>
</gene>
<feature type="region of interest" description="Disordered" evidence="1">
    <location>
        <begin position="1"/>
        <end position="36"/>
    </location>
</feature>
<dbReference type="AlphaFoldDB" id="A0A8S2AZ53"/>